<keyword evidence="2" id="KW-0731">Sigma factor</keyword>
<dbReference type="GO" id="GO:0006352">
    <property type="term" value="P:DNA-templated transcription initiation"/>
    <property type="evidence" value="ECO:0007669"/>
    <property type="project" value="InterPro"/>
</dbReference>
<evidence type="ECO:0000313" key="6">
    <source>
        <dbReference type="EMBL" id="TWT70687.1"/>
    </source>
</evidence>
<comment type="caution">
    <text evidence="6">The sequence shown here is derived from an EMBL/GenBank/DDBJ whole genome shotgun (WGS) entry which is preliminary data.</text>
</comment>
<dbReference type="GO" id="GO:0003677">
    <property type="term" value="F:DNA binding"/>
    <property type="evidence" value="ECO:0007669"/>
    <property type="project" value="UniProtKB-KW"/>
</dbReference>
<dbReference type="EMBL" id="SJPL01000001">
    <property type="protein sequence ID" value="TWT70687.1"/>
    <property type="molecule type" value="Genomic_DNA"/>
</dbReference>
<keyword evidence="4" id="KW-0804">Transcription</keyword>
<accession>A0A5C5Y4W2</accession>
<organism evidence="6 7">
    <name type="scientific">Crateriforma conspicua</name>
    <dbReference type="NCBI Taxonomy" id="2527996"/>
    <lineage>
        <taxon>Bacteria</taxon>
        <taxon>Pseudomonadati</taxon>
        <taxon>Planctomycetota</taxon>
        <taxon>Planctomycetia</taxon>
        <taxon>Planctomycetales</taxon>
        <taxon>Planctomycetaceae</taxon>
        <taxon>Crateriforma</taxon>
    </lineage>
</organism>
<feature type="domain" description="RNA polymerase sigma-70 region 2" evidence="5">
    <location>
        <begin position="32"/>
        <end position="101"/>
    </location>
</feature>
<evidence type="ECO:0000256" key="4">
    <source>
        <dbReference type="ARBA" id="ARBA00023163"/>
    </source>
</evidence>
<dbReference type="AlphaFoldDB" id="A0A5C5Y4W2"/>
<sequence length="207" mass="24013">MPVSMTESPETRHSLLVRLKDRDDQLAWSEFYDIYEPLIYRLATTCGLQDADAREVVQSVCLAVSRSIGQFEHGGRPGCFRAWLRTVTRNQTINQLKQASRQRVVSDDATAIQWDQLMCSGDPPDEIIRRKFDDEHRRQIFCWATETLRPRFSPVNWQAFWRTSVQGEPIDLVAHDLNLSRSQVHVARCRIVARIRQLVEQHTAPEP</sequence>
<evidence type="ECO:0000256" key="2">
    <source>
        <dbReference type="ARBA" id="ARBA00023082"/>
    </source>
</evidence>
<dbReference type="SUPFAM" id="SSF88946">
    <property type="entry name" value="Sigma2 domain of RNA polymerase sigma factors"/>
    <property type="match status" value="1"/>
</dbReference>
<dbReference type="PANTHER" id="PTHR43133:SF8">
    <property type="entry name" value="RNA POLYMERASE SIGMA FACTOR HI_1459-RELATED"/>
    <property type="match status" value="1"/>
</dbReference>
<dbReference type="InterPro" id="IPR007627">
    <property type="entry name" value="RNA_pol_sigma70_r2"/>
</dbReference>
<dbReference type="PANTHER" id="PTHR43133">
    <property type="entry name" value="RNA POLYMERASE ECF-TYPE SIGMA FACTO"/>
    <property type="match status" value="1"/>
</dbReference>
<gene>
    <name evidence="6" type="ORF">Pan14r_29940</name>
</gene>
<keyword evidence="1" id="KW-0805">Transcription regulation</keyword>
<protein>
    <submittedName>
        <fullName evidence="6">RNA polymerase sigma factor RpoE</fullName>
    </submittedName>
</protein>
<evidence type="ECO:0000259" key="5">
    <source>
        <dbReference type="Pfam" id="PF04542"/>
    </source>
</evidence>
<reference evidence="6 7" key="1">
    <citation type="submission" date="2019-02" db="EMBL/GenBank/DDBJ databases">
        <title>Deep-cultivation of Planctomycetes and their phenomic and genomic characterization uncovers novel biology.</title>
        <authorList>
            <person name="Wiegand S."/>
            <person name="Jogler M."/>
            <person name="Boedeker C."/>
            <person name="Pinto D."/>
            <person name="Vollmers J."/>
            <person name="Rivas-Marin E."/>
            <person name="Kohn T."/>
            <person name="Peeters S.H."/>
            <person name="Heuer A."/>
            <person name="Rast P."/>
            <person name="Oberbeckmann S."/>
            <person name="Bunk B."/>
            <person name="Jeske O."/>
            <person name="Meyerdierks A."/>
            <person name="Storesund J.E."/>
            <person name="Kallscheuer N."/>
            <person name="Luecker S."/>
            <person name="Lage O.M."/>
            <person name="Pohl T."/>
            <person name="Merkel B.J."/>
            <person name="Hornburger P."/>
            <person name="Mueller R.-W."/>
            <person name="Bruemmer F."/>
            <person name="Labrenz M."/>
            <person name="Spormann A.M."/>
            <person name="Op Den Camp H."/>
            <person name="Overmann J."/>
            <person name="Amann R."/>
            <person name="Jetten M.S.M."/>
            <person name="Mascher T."/>
            <person name="Medema M.H."/>
            <person name="Devos D.P."/>
            <person name="Kaster A.-K."/>
            <person name="Ovreas L."/>
            <person name="Rohde M."/>
            <person name="Galperin M.Y."/>
            <person name="Jogler C."/>
        </authorList>
    </citation>
    <scope>NUCLEOTIDE SEQUENCE [LARGE SCALE GENOMIC DNA]</scope>
    <source>
        <strain evidence="6 7">Pan14r</strain>
    </source>
</reference>
<evidence type="ECO:0000256" key="1">
    <source>
        <dbReference type="ARBA" id="ARBA00023015"/>
    </source>
</evidence>
<dbReference type="GO" id="GO:0016987">
    <property type="term" value="F:sigma factor activity"/>
    <property type="evidence" value="ECO:0007669"/>
    <property type="project" value="UniProtKB-KW"/>
</dbReference>
<keyword evidence="7" id="KW-1185">Reference proteome</keyword>
<dbReference type="InterPro" id="IPR014284">
    <property type="entry name" value="RNA_pol_sigma-70_dom"/>
</dbReference>
<keyword evidence="3" id="KW-0238">DNA-binding</keyword>
<dbReference type="OrthoDB" id="255903at2"/>
<proteinExistence type="predicted"/>
<dbReference type="NCBIfam" id="TIGR02937">
    <property type="entry name" value="sigma70-ECF"/>
    <property type="match status" value="1"/>
</dbReference>
<evidence type="ECO:0000313" key="7">
    <source>
        <dbReference type="Proteomes" id="UP000317238"/>
    </source>
</evidence>
<dbReference type="Gene3D" id="1.10.1740.10">
    <property type="match status" value="1"/>
</dbReference>
<name>A0A5C5Y4W2_9PLAN</name>
<dbReference type="Proteomes" id="UP000317238">
    <property type="component" value="Unassembled WGS sequence"/>
</dbReference>
<dbReference type="Pfam" id="PF04542">
    <property type="entry name" value="Sigma70_r2"/>
    <property type="match status" value="1"/>
</dbReference>
<evidence type="ECO:0000256" key="3">
    <source>
        <dbReference type="ARBA" id="ARBA00023125"/>
    </source>
</evidence>
<dbReference type="InterPro" id="IPR039425">
    <property type="entry name" value="RNA_pol_sigma-70-like"/>
</dbReference>
<dbReference type="InterPro" id="IPR013325">
    <property type="entry name" value="RNA_pol_sigma_r2"/>
</dbReference>